<evidence type="ECO:0000256" key="1">
    <source>
        <dbReference type="SAM" id="MobiDB-lite"/>
    </source>
</evidence>
<proteinExistence type="predicted"/>
<feature type="compositionally biased region" description="Basic and acidic residues" evidence="1">
    <location>
        <begin position="32"/>
        <end position="41"/>
    </location>
</feature>
<evidence type="ECO:0000313" key="2">
    <source>
        <dbReference type="EMBL" id="CAJ1402267.1"/>
    </source>
</evidence>
<organism evidence="2 3">
    <name type="scientific">Effrenium voratum</name>
    <dbReference type="NCBI Taxonomy" id="2562239"/>
    <lineage>
        <taxon>Eukaryota</taxon>
        <taxon>Sar</taxon>
        <taxon>Alveolata</taxon>
        <taxon>Dinophyceae</taxon>
        <taxon>Suessiales</taxon>
        <taxon>Symbiodiniaceae</taxon>
        <taxon>Effrenium</taxon>
    </lineage>
</organism>
<accession>A0AA36JAV5</accession>
<protein>
    <submittedName>
        <fullName evidence="2">Uncharacterized protein</fullName>
    </submittedName>
</protein>
<feature type="compositionally biased region" description="Basic and acidic residues" evidence="1">
    <location>
        <begin position="73"/>
        <end position="110"/>
    </location>
</feature>
<feature type="compositionally biased region" description="Basic and acidic residues" evidence="1">
    <location>
        <begin position="136"/>
        <end position="150"/>
    </location>
</feature>
<sequence>MAIGILIKDKNLPLCWEEALVQRLRRRELRFSVERSEECSRSRKRIKKDKERKRRKDSRKSKSHQKDYKRRADRSPSARPRSEARKKSREETPLEESGLPKEETELEKVKRERPRPAAAGGEMRRPAGAGGVGADPVRRPVDARRVDEDGGELDVKDMSVDALMSLKKVLITSGTAVYIPVKNIVVVSSWMIRELLDHVADQLAQVTIPEHHAEGMTPDLSSRDLTMLAHAYARLHSRRPGG</sequence>
<gene>
    <name evidence="2" type="ORF">EVOR1521_LOCUS25195</name>
</gene>
<keyword evidence="3" id="KW-1185">Reference proteome</keyword>
<feature type="region of interest" description="Disordered" evidence="1">
    <location>
        <begin position="32"/>
        <end position="150"/>
    </location>
</feature>
<evidence type="ECO:0000313" key="3">
    <source>
        <dbReference type="Proteomes" id="UP001178507"/>
    </source>
</evidence>
<dbReference type="AlphaFoldDB" id="A0AA36JAV5"/>
<feature type="compositionally biased region" description="Basic residues" evidence="1">
    <location>
        <begin position="42"/>
        <end position="72"/>
    </location>
</feature>
<reference evidence="2" key="1">
    <citation type="submission" date="2023-08" db="EMBL/GenBank/DDBJ databases">
        <authorList>
            <person name="Chen Y."/>
            <person name="Shah S."/>
            <person name="Dougan E. K."/>
            <person name="Thang M."/>
            <person name="Chan C."/>
        </authorList>
    </citation>
    <scope>NUCLEOTIDE SEQUENCE</scope>
</reference>
<dbReference type="Proteomes" id="UP001178507">
    <property type="component" value="Unassembled WGS sequence"/>
</dbReference>
<name>A0AA36JAV5_9DINO</name>
<dbReference type="EMBL" id="CAUJNA010003446">
    <property type="protein sequence ID" value="CAJ1402267.1"/>
    <property type="molecule type" value="Genomic_DNA"/>
</dbReference>
<comment type="caution">
    <text evidence="2">The sequence shown here is derived from an EMBL/GenBank/DDBJ whole genome shotgun (WGS) entry which is preliminary data.</text>
</comment>